<keyword evidence="1" id="KW-0732">Signal</keyword>
<protein>
    <recommendedName>
        <fullName evidence="4">Lipoprotein</fullName>
    </recommendedName>
</protein>
<evidence type="ECO:0000313" key="2">
    <source>
        <dbReference type="EMBL" id="RIJ30606.1"/>
    </source>
</evidence>
<dbReference type="PROSITE" id="PS51257">
    <property type="entry name" value="PROKAR_LIPOPROTEIN"/>
    <property type="match status" value="1"/>
</dbReference>
<sequence>MGRDDFMLRNRWALAGLAFLAACGNASSGNGTEAPFAPTASPDDFAVLVGDDWEGELTYLDPRDGESDVTVPVELLVGQNERTFELHFTFPDNEQAGGRAEITVSDDGRRLNDETLIRRMKTEDGLMLVAQAECQENDEPGACKYTYLIGDHAFEITKMIKPQDDEAFFRQNHYSFTRP</sequence>
<evidence type="ECO:0000256" key="1">
    <source>
        <dbReference type="SAM" id="SignalP"/>
    </source>
</evidence>
<dbReference type="Proteomes" id="UP000266385">
    <property type="component" value="Unassembled WGS sequence"/>
</dbReference>
<comment type="caution">
    <text evidence="2">The sequence shown here is derived from an EMBL/GenBank/DDBJ whole genome shotgun (WGS) entry which is preliminary data.</text>
</comment>
<feature type="signal peptide" evidence="1">
    <location>
        <begin position="1"/>
        <end position="28"/>
    </location>
</feature>
<keyword evidence="3" id="KW-1185">Reference proteome</keyword>
<name>A0A399RGA1_9PROT</name>
<gene>
    <name evidence="2" type="ORF">D1223_08275</name>
</gene>
<evidence type="ECO:0000313" key="3">
    <source>
        <dbReference type="Proteomes" id="UP000266385"/>
    </source>
</evidence>
<feature type="chain" id="PRO_5017182871" description="Lipoprotein" evidence="1">
    <location>
        <begin position="29"/>
        <end position="179"/>
    </location>
</feature>
<organism evidence="2 3">
    <name type="scientific">Henriciella mobilis</name>
    <dbReference type="NCBI Taxonomy" id="2305467"/>
    <lineage>
        <taxon>Bacteria</taxon>
        <taxon>Pseudomonadati</taxon>
        <taxon>Pseudomonadota</taxon>
        <taxon>Alphaproteobacteria</taxon>
        <taxon>Hyphomonadales</taxon>
        <taxon>Hyphomonadaceae</taxon>
        <taxon>Henriciella</taxon>
    </lineage>
</organism>
<dbReference type="EMBL" id="QWFX01000006">
    <property type="protein sequence ID" value="RIJ30606.1"/>
    <property type="molecule type" value="Genomic_DNA"/>
</dbReference>
<reference evidence="2 3" key="1">
    <citation type="submission" date="2018-08" db="EMBL/GenBank/DDBJ databases">
        <title>Henriciella mobilis sp. nov., isolated from seawater.</title>
        <authorList>
            <person name="Cheng H."/>
            <person name="Wu Y.-H."/>
            <person name="Xu X.-W."/>
            <person name="Guo L.-L."/>
        </authorList>
    </citation>
    <scope>NUCLEOTIDE SEQUENCE [LARGE SCALE GENOMIC DNA]</scope>
    <source>
        <strain evidence="2 3">JN25</strain>
    </source>
</reference>
<accession>A0A399RGA1</accession>
<dbReference type="AlphaFoldDB" id="A0A399RGA1"/>
<evidence type="ECO:0008006" key="4">
    <source>
        <dbReference type="Google" id="ProtNLM"/>
    </source>
</evidence>
<proteinExistence type="predicted"/>